<dbReference type="PROSITE" id="PS50011">
    <property type="entry name" value="PROTEIN_KINASE_DOM"/>
    <property type="match status" value="1"/>
</dbReference>
<comment type="subcellular location">
    <subcellularLocation>
        <location evidence="2">Cytoplasm</location>
        <location evidence="2">Cytoskeleton</location>
    </subcellularLocation>
</comment>
<protein>
    <recommendedName>
        <fullName evidence="5">non-specific serine/threonine protein kinase</fullName>
        <ecNumber evidence="5">2.7.11.1</ecNumber>
    </recommendedName>
</protein>
<dbReference type="InterPro" id="IPR000719">
    <property type="entry name" value="Prot_kinase_dom"/>
</dbReference>
<evidence type="ECO:0000256" key="16">
    <source>
        <dbReference type="ARBA" id="ARBA00024334"/>
    </source>
</evidence>
<evidence type="ECO:0000256" key="1">
    <source>
        <dbReference type="ARBA" id="ARBA00001946"/>
    </source>
</evidence>
<dbReference type="GO" id="GO:0005509">
    <property type="term" value="F:calcium ion binding"/>
    <property type="evidence" value="ECO:0007669"/>
    <property type="project" value="InterPro"/>
</dbReference>
<dbReference type="InterPro" id="IPR017441">
    <property type="entry name" value="Protein_kinase_ATP_BS"/>
</dbReference>
<dbReference type="PROSITE" id="PS50222">
    <property type="entry name" value="EF_HAND_2"/>
    <property type="match status" value="4"/>
</dbReference>
<evidence type="ECO:0000256" key="6">
    <source>
        <dbReference type="ARBA" id="ARBA00022490"/>
    </source>
</evidence>
<dbReference type="SMART" id="SM00220">
    <property type="entry name" value="S_TKc"/>
    <property type="match status" value="1"/>
</dbReference>
<dbReference type="FunFam" id="3.30.200.20:FF:000315">
    <property type="entry name" value="Calcium-dependent protein kinase 3"/>
    <property type="match status" value="1"/>
</dbReference>
<keyword evidence="9" id="KW-0479">Metal-binding</keyword>
<reference evidence="23 24" key="1">
    <citation type="submission" date="2016-11" db="EMBL/GenBank/DDBJ databases">
        <title>The macronuclear genome of Stentor coeruleus: a giant cell with tiny introns.</title>
        <authorList>
            <person name="Slabodnick M."/>
            <person name="Ruby J.G."/>
            <person name="Reiff S.B."/>
            <person name="Swart E.C."/>
            <person name="Gosai S."/>
            <person name="Prabakaran S."/>
            <person name="Witkowska E."/>
            <person name="Larue G.E."/>
            <person name="Fisher S."/>
            <person name="Freeman R.M."/>
            <person name="Gunawardena J."/>
            <person name="Chu W."/>
            <person name="Stover N.A."/>
            <person name="Gregory B.D."/>
            <person name="Nowacki M."/>
            <person name="Derisi J."/>
            <person name="Roy S.W."/>
            <person name="Marshall W.F."/>
            <person name="Sood P."/>
        </authorList>
    </citation>
    <scope>NUCLEOTIDE SEQUENCE [LARGE SCALE GENOMIC DNA]</scope>
    <source>
        <strain evidence="23">WM001</strain>
    </source>
</reference>
<dbReference type="GO" id="GO:0005856">
    <property type="term" value="C:cytoskeleton"/>
    <property type="evidence" value="ECO:0007669"/>
    <property type="project" value="UniProtKB-SubCell"/>
</dbReference>
<keyword evidence="12" id="KW-0418">Kinase</keyword>
<evidence type="ECO:0000256" key="13">
    <source>
        <dbReference type="ARBA" id="ARBA00022837"/>
    </source>
</evidence>
<evidence type="ECO:0000256" key="18">
    <source>
        <dbReference type="ARBA" id="ARBA00047899"/>
    </source>
</evidence>
<accession>A0A1R2CIQ0</accession>
<dbReference type="GO" id="GO:0004674">
    <property type="term" value="F:protein serine/threonine kinase activity"/>
    <property type="evidence" value="ECO:0007669"/>
    <property type="project" value="UniProtKB-KW"/>
</dbReference>
<feature type="binding site" evidence="20">
    <location>
        <position position="312"/>
    </location>
    <ligand>
        <name>ATP</name>
        <dbReference type="ChEBI" id="CHEBI:30616"/>
    </ligand>
</feature>
<evidence type="ECO:0000256" key="20">
    <source>
        <dbReference type="PROSITE-ProRule" id="PRU10141"/>
    </source>
</evidence>
<evidence type="ECO:0000256" key="11">
    <source>
        <dbReference type="ARBA" id="ARBA00022741"/>
    </source>
</evidence>
<feature type="domain" description="Protein kinase" evidence="21">
    <location>
        <begin position="283"/>
        <end position="538"/>
    </location>
</feature>
<evidence type="ECO:0000256" key="17">
    <source>
        <dbReference type="ARBA" id="ARBA00025692"/>
    </source>
</evidence>
<dbReference type="InterPro" id="IPR002048">
    <property type="entry name" value="EF_hand_dom"/>
</dbReference>
<evidence type="ECO:0000313" key="23">
    <source>
        <dbReference type="EMBL" id="OMJ88871.1"/>
    </source>
</evidence>
<dbReference type="InterPro" id="IPR011992">
    <property type="entry name" value="EF-hand-dom_pair"/>
</dbReference>
<evidence type="ECO:0000256" key="7">
    <source>
        <dbReference type="ARBA" id="ARBA00022527"/>
    </source>
</evidence>
<sequence length="725" mass="81259">MGCCQHSIKEVEFTDPGIKKEKKEVEFTDPGIKKETPLENAPIFDVHMNDRFLLSLNDQSSNPSLEIKEVPKEIPEPVVEQAQPKVMSKFMSGLLAAKAKVKEEPVEVVEAVKEEPVEVVKSVKATEDAEVVEAVKAAEEVEAVKEKSEASSEKPLLKGSLKFFGGLVKSTIEKSTIIVKEQIENVEKGTEYVVKQVEDAEIAENLKQIADDAIVNSECVVREGVKRSATIIQEQVAIIKEGLQETINAIKDLGIKKRVTDIIYPMLKKFFVHSITCDIEKKYTIHEILGTGGFSTVKRVIDKITGIERAAKIFVKNSMTEKQTDILMKEVDALKAVDHPNIIQVVEIVEDFSKICLITEICSGGELFDRIASTEGFDESMAASIMYQILSGLIHVHQNGYIHGDMKPENILFIGKDCTSLKIIDFGVSKSIKKEEKQVNCIGTAYYIAPESLEGVVTNKSDIWSCGVILYMMLCGMPPFNGRNDEEILKKVRRGIFDFSHKRWKNVSKNAKDLIQKMLNKDPERRFSASEAWNHSWVQSSVTKENQLGELGSSVLKHLAAFRANTRLQQATFSYIASSMTTSNEIDELRKAFIILDTDGNGHLSELELRRGFSNISLSASVKLEDILKSCDSDMNGQIDYSEFITAAIDWHKHLSKEILENTFKAYDKDDSGSISITELREFLGGDDDKMDEFWKQLLEDADSNGDGVIDLQEFKELMLRKENS</sequence>
<keyword evidence="6" id="KW-0963">Cytoplasm</keyword>
<dbReference type="PROSITE" id="PS00107">
    <property type="entry name" value="PROTEIN_KINASE_ATP"/>
    <property type="match status" value="1"/>
</dbReference>
<dbReference type="FunFam" id="1.10.238.10:FF:000178">
    <property type="entry name" value="Calmodulin-2 A"/>
    <property type="match status" value="1"/>
</dbReference>
<dbReference type="FunFam" id="1.10.510.10:FF:000571">
    <property type="entry name" value="Maternal embryonic leucine zipper kinase"/>
    <property type="match status" value="1"/>
</dbReference>
<evidence type="ECO:0000256" key="15">
    <source>
        <dbReference type="ARBA" id="ARBA00023212"/>
    </source>
</evidence>
<dbReference type="SUPFAM" id="SSF56112">
    <property type="entry name" value="Protein kinase-like (PK-like)"/>
    <property type="match status" value="1"/>
</dbReference>
<dbReference type="Pfam" id="PF00069">
    <property type="entry name" value="Pkinase"/>
    <property type="match status" value="1"/>
</dbReference>
<dbReference type="SMART" id="SM00054">
    <property type="entry name" value="EFh"/>
    <property type="match status" value="4"/>
</dbReference>
<comment type="function">
    <text evidence="17">Plays a fundamental role in microtubule organizing center structure and function. Component of the infraciliary lattice (ICL) and the ciliary basal bodies.</text>
</comment>
<comment type="caution">
    <text evidence="23">The sequence shown here is derived from an EMBL/GenBank/DDBJ whole genome shotgun (WGS) entry which is preliminary data.</text>
</comment>
<evidence type="ECO:0000256" key="10">
    <source>
        <dbReference type="ARBA" id="ARBA00022737"/>
    </source>
</evidence>
<comment type="subunit">
    <text evidence="4">Monomer.</text>
</comment>
<dbReference type="Gene3D" id="1.10.238.10">
    <property type="entry name" value="EF-hand"/>
    <property type="match status" value="2"/>
</dbReference>
<feature type="domain" description="EF-hand" evidence="22">
    <location>
        <begin position="623"/>
        <end position="654"/>
    </location>
</feature>
<comment type="similarity">
    <text evidence="3">Belongs to the centrin family.</text>
</comment>
<dbReference type="Proteomes" id="UP000187209">
    <property type="component" value="Unassembled WGS sequence"/>
</dbReference>
<feature type="domain" description="EF-hand" evidence="22">
    <location>
        <begin position="692"/>
        <end position="725"/>
    </location>
</feature>
<feature type="domain" description="EF-hand" evidence="22">
    <location>
        <begin position="655"/>
        <end position="690"/>
    </location>
</feature>
<dbReference type="PANTHER" id="PTHR24349">
    <property type="entry name" value="SERINE/THREONINE-PROTEIN KINASE"/>
    <property type="match status" value="1"/>
</dbReference>
<evidence type="ECO:0000256" key="19">
    <source>
        <dbReference type="ARBA" id="ARBA00048679"/>
    </source>
</evidence>
<dbReference type="Gene3D" id="3.30.200.20">
    <property type="entry name" value="Phosphorylase Kinase, domain 1"/>
    <property type="match status" value="1"/>
</dbReference>
<dbReference type="SUPFAM" id="SSF47473">
    <property type="entry name" value="EF-hand"/>
    <property type="match status" value="1"/>
</dbReference>
<dbReference type="PROSITE" id="PS00018">
    <property type="entry name" value="EF_HAND_1"/>
    <property type="match status" value="4"/>
</dbReference>
<dbReference type="Pfam" id="PF13499">
    <property type="entry name" value="EF-hand_7"/>
    <property type="match status" value="2"/>
</dbReference>
<comment type="catalytic activity">
    <reaction evidence="18">
        <text>L-threonyl-[protein] + ATP = O-phospho-L-threonyl-[protein] + ADP + H(+)</text>
        <dbReference type="Rhea" id="RHEA:46608"/>
        <dbReference type="Rhea" id="RHEA-COMP:11060"/>
        <dbReference type="Rhea" id="RHEA-COMP:11605"/>
        <dbReference type="ChEBI" id="CHEBI:15378"/>
        <dbReference type="ChEBI" id="CHEBI:30013"/>
        <dbReference type="ChEBI" id="CHEBI:30616"/>
        <dbReference type="ChEBI" id="CHEBI:61977"/>
        <dbReference type="ChEBI" id="CHEBI:456216"/>
        <dbReference type="EC" id="2.7.11.1"/>
    </reaction>
</comment>
<evidence type="ECO:0000256" key="3">
    <source>
        <dbReference type="ARBA" id="ARBA00005253"/>
    </source>
</evidence>
<keyword evidence="14 20" id="KW-0067">ATP-binding</keyword>
<feature type="domain" description="EF-hand" evidence="22">
    <location>
        <begin position="584"/>
        <end position="619"/>
    </location>
</feature>
<organism evidence="23 24">
    <name type="scientific">Stentor coeruleus</name>
    <dbReference type="NCBI Taxonomy" id="5963"/>
    <lineage>
        <taxon>Eukaryota</taxon>
        <taxon>Sar</taxon>
        <taxon>Alveolata</taxon>
        <taxon>Ciliophora</taxon>
        <taxon>Postciliodesmatophora</taxon>
        <taxon>Heterotrichea</taxon>
        <taxon>Heterotrichida</taxon>
        <taxon>Stentoridae</taxon>
        <taxon>Stentor</taxon>
    </lineage>
</organism>
<evidence type="ECO:0000256" key="14">
    <source>
        <dbReference type="ARBA" id="ARBA00022840"/>
    </source>
</evidence>
<dbReference type="CDD" id="cd05117">
    <property type="entry name" value="STKc_CAMK"/>
    <property type="match status" value="1"/>
</dbReference>
<dbReference type="CDD" id="cd00051">
    <property type="entry name" value="EFh"/>
    <property type="match status" value="1"/>
</dbReference>
<keyword evidence="8" id="KW-0808">Transferase</keyword>
<proteinExistence type="inferred from homology"/>
<evidence type="ECO:0000256" key="4">
    <source>
        <dbReference type="ARBA" id="ARBA00011245"/>
    </source>
</evidence>
<keyword evidence="24" id="KW-1185">Reference proteome</keyword>
<evidence type="ECO:0000256" key="9">
    <source>
        <dbReference type="ARBA" id="ARBA00022723"/>
    </source>
</evidence>
<keyword evidence="11 20" id="KW-0547">Nucleotide-binding</keyword>
<evidence type="ECO:0000313" key="24">
    <source>
        <dbReference type="Proteomes" id="UP000187209"/>
    </source>
</evidence>
<evidence type="ECO:0000256" key="8">
    <source>
        <dbReference type="ARBA" id="ARBA00022679"/>
    </source>
</evidence>
<keyword evidence="15" id="KW-0206">Cytoskeleton</keyword>
<comment type="cofactor">
    <cofactor evidence="1">
        <name>Mg(2+)</name>
        <dbReference type="ChEBI" id="CHEBI:18420"/>
    </cofactor>
</comment>
<dbReference type="InterPro" id="IPR011009">
    <property type="entry name" value="Kinase-like_dom_sf"/>
</dbReference>
<evidence type="ECO:0000256" key="12">
    <source>
        <dbReference type="ARBA" id="ARBA00022777"/>
    </source>
</evidence>
<dbReference type="Gene3D" id="1.10.510.10">
    <property type="entry name" value="Transferase(Phosphotransferase) domain 1"/>
    <property type="match status" value="1"/>
</dbReference>
<dbReference type="EC" id="2.7.11.1" evidence="5"/>
<dbReference type="InterPro" id="IPR018247">
    <property type="entry name" value="EF_Hand_1_Ca_BS"/>
</dbReference>
<dbReference type="PROSITE" id="PS00108">
    <property type="entry name" value="PROTEIN_KINASE_ST"/>
    <property type="match status" value="1"/>
</dbReference>
<comment type="catalytic activity">
    <reaction evidence="19">
        <text>L-seryl-[protein] + ATP = O-phospho-L-seryl-[protein] + ADP + H(+)</text>
        <dbReference type="Rhea" id="RHEA:17989"/>
        <dbReference type="Rhea" id="RHEA-COMP:9863"/>
        <dbReference type="Rhea" id="RHEA-COMP:11604"/>
        <dbReference type="ChEBI" id="CHEBI:15378"/>
        <dbReference type="ChEBI" id="CHEBI:29999"/>
        <dbReference type="ChEBI" id="CHEBI:30616"/>
        <dbReference type="ChEBI" id="CHEBI:83421"/>
        <dbReference type="ChEBI" id="CHEBI:456216"/>
        <dbReference type="EC" id="2.7.11.1"/>
    </reaction>
</comment>
<evidence type="ECO:0000259" key="22">
    <source>
        <dbReference type="PROSITE" id="PS50222"/>
    </source>
</evidence>
<dbReference type="GO" id="GO:0005524">
    <property type="term" value="F:ATP binding"/>
    <property type="evidence" value="ECO:0007669"/>
    <property type="project" value="UniProtKB-UniRule"/>
</dbReference>
<keyword evidence="10" id="KW-0677">Repeat</keyword>
<evidence type="ECO:0000256" key="2">
    <source>
        <dbReference type="ARBA" id="ARBA00004245"/>
    </source>
</evidence>
<dbReference type="AlphaFoldDB" id="A0A1R2CIQ0"/>
<dbReference type="EMBL" id="MPUH01000139">
    <property type="protein sequence ID" value="OMJ88871.1"/>
    <property type="molecule type" value="Genomic_DNA"/>
</dbReference>
<dbReference type="InterPro" id="IPR008271">
    <property type="entry name" value="Ser/Thr_kinase_AS"/>
</dbReference>
<evidence type="ECO:0000256" key="5">
    <source>
        <dbReference type="ARBA" id="ARBA00012513"/>
    </source>
</evidence>
<gene>
    <name evidence="23" type="ORF">SteCoe_9073</name>
</gene>
<keyword evidence="7" id="KW-0723">Serine/threonine-protein kinase</keyword>
<evidence type="ECO:0000259" key="21">
    <source>
        <dbReference type="PROSITE" id="PS50011"/>
    </source>
</evidence>
<keyword evidence="13" id="KW-0106">Calcium</keyword>
<name>A0A1R2CIQ0_9CILI</name>
<comment type="similarity">
    <text evidence="16">Belongs to the protein kinase superfamily. Ser/Thr protein kinase family. CDPK subfamily.</text>
</comment>
<dbReference type="InterPro" id="IPR050205">
    <property type="entry name" value="CDPK_Ser/Thr_kinases"/>
</dbReference>